<accession>A0A4C2ADY7</accession>
<evidence type="ECO:0000256" key="1">
    <source>
        <dbReference type="SAM" id="MobiDB-lite"/>
    </source>
</evidence>
<dbReference type="EMBL" id="BGZK01003103">
    <property type="protein sequence ID" value="GBP98268.1"/>
    <property type="molecule type" value="Genomic_DNA"/>
</dbReference>
<dbReference type="Proteomes" id="UP000299102">
    <property type="component" value="Unassembled WGS sequence"/>
</dbReference>
<comment type="caution">
    <text evidence="2">The sequence shown here is derived from an EMBL/GenBank/DDBJ whole genome shotgun (WGS) entry which is preliminary data.</text>
</comment>
<dbReference type="AlphaFoldDB" id="A0A4C2ADY7"/>
<sequence>MARRHERTHSTRRHYQSRSSSRLTLSSLLYVLAYTNDIRRPSSSSVQLALFADDTTPFTEVGLSAIHPPPPQTAIVELGQWFRSGG</sequence>
<organism evidence="2 3">
    <name type="scientific">Eumeta variegata</name>
    <name type="common">Bagworm moth</name>
    <name type="synonym">Eumeta japonica</name>
    <dbReference type="NCBI Taxonomy" id="151549"/>
    <lineage>
        <taxon>Eukaryota</taxon>
        <taxon>Metazoa</taxon>
        <taxon>Ecdysozoa</taxon>
        <taxon>Arthropoda</taxon>
        <taxon>Hexapoda</taxon>
        <taxon>Insecta</taxon>
        <taxon>Pterygota</taxon>
        <taxon>Neoptera</taxon>
        <taxon>Endopterygota</taxon>
        <taxon>Lepidoptera</taxon>
        <taxon>Glossata</taxon>
        <taxon>Ditrysia</taxon>
        <taxon>Tineoidea</taxon>
        <taxon>Psychidae</taxon>
        <taxon>Oiketicinae</taxon>
        <taxon>Eumeta</taxon>
    </lineage>
</organism>
<dbReference type="OrthoDB" id="8050953at2759"/>
<evidence type="ECO:0000313" key="3">
    <source>
        <dbReference type="Proteomes" id="UP000299102"/>
    </source>
</evidence>
<name>A0A4C2ADY7_EUMVA</name>
<proteinExistence type="predicted"/>
<feature type="compositionally biased region" description="Basic residues" evidence="1">
    <location>
        <begin position="1"/>
        <end position="16"/>
    </location>
</feature>
<evidence type="ECO:0000313" key="2">
    <source>
        <dbReference type="EMBL" id="GBP98268.1"/>
    </source>
</evidence>
<protein>
    <submittedName>
        <fullName evidence="2">Uncharacterized protein</fullName>
    </submittedName>
</protein>
<keyword evidence="3" id="KW-1185">Reference proteome</keyword>
<reference evidence="2 3" key="1">
    <citation type="journal article" date="2019" name="Commun. Biol.">
        <title>The bagworm genome reveals a unique fibroin gene that provides high tensile strength.</title>
        <authorList>
            <person name="Kono N."/>
            <person name="Nakamura H."/>
            <person name="Ohtoshi R."/>
            <person name="Tomita M."/>
            <person name="Numata K."/>
            <person name="Arakawa K."/>
        </authorList>
    </citation>
    <scope>NUCLEOTIDE SEQUENCE [LARGE SCALE GENOMIC DNA]</scope>
</reference>
<gene>
    <name evidence="2" type="ORF">EVAR_98950_1</name>
</gene>
<feature type="region of interest" description="Disordered" evidence="1">
    <location>
        <begin position="1"/>
        <end position="22"/>
    </location>
</feature>